<feature type="region of interest" description="Disordered" evidence="1">
    <location>
        <begin position="140"/>
        <end position="162"/>
    </location>
</feature>
<evidence type="ECO:0000313" key="4">
    <source>
        <dbReference type="WBParaSite" id="SBAD_0000521601-mRNA-1"/>
    </source>
</evidence>
<gene>
    <name evidence="2" type="ORF">SBAD_LOCUS5011</name>
</gene>
<dbReference type="Proteomes" id="UP000270296">
    <property type="component" value="Unassembled WGS sequence"/>
</dbReference>
<dbReference type="EMBL" id="UZAM01008696">
    <property type="protein sequence ID" value="VDP06012.1"/>
    <property type="molecule type" value="Genomic_DNA"/>
</dbReference>
<reference evidence="2 3" key="2">
    <citation type="submission" date="2018-11" db="EMBL/GenBank/DDBJ databases">
        <authorList>
            <consortium name="Pathogen Informatics"/>
        </authorList>
    </citation>
    <scope>NUCLEOTIDE SEQUENCE [LARGE SCALE GENOMIC DNA]</scope>
</reference>
<sequence>MFIGIDWTSAVGVTIPIGEKGNYPKVGSEKKDEPLTVEDDPRYRQVVANDRARTGVIEAVVLKECTTTAVRDNQVHASAPTTSGRWDATSEERLQHAGQPIMGDTEGVHTVKRGTELSVPEEKIFSMQAVASALCVKKSQEELKTEPTRCTEERETEAVRRR</sequence>
<proteinExistence type="predicted"/>
<keyword evidence="3" id="KW-1185">Reference proteome</keyword>
<protein>
    <submittedName>
        <fullName evidence="4">Transposase</fullName>
    </submittedName>
</protein>
<evidence type="ECO:0000313" key="3">
    <source>
        <dbReference type="Proteomes" id="UP000270296"/>
    </source>
</evidence>
<dbReference type="AlphaFoldDB" id="A0A183IN15"/>
<dbReference type="WBParaSite" id="SBAD_0000521601-mRNA-1">
    <property type="protein sequence ID" value="SBAD_0000521601-mRNA-1"/>
    <property type="gene ID" value="SBAD_0000521601"/>
</dbReference>
<accession>A0A183IN15</accession>
<evidence type="ECO:0000256" key="1">
    <source>
        <dbReference type="SAM" id="MobiDB-lite"/>
    </source>
</evidence>
<organism evidence="4">
    <name type="scientific">Soboliphyme baturini</name>
    <dbReference type="NCBI Taxonomy" id="241478"/>
    <lineage>
        <taxon>Eukaryota</taxon>
        <taxon>Metazoa</taxon>
        <taxon>Ecdysozoa</taxon>
        <taxon>Nematoda</taxon>
        <taxon>Enoplea</taxon>
        <taxon>Dorylaimia</taxon>
        <taxon>Dioctophymatida</taxon>
        <taxon>Dioctophymatoidea</taxon>
        <taxon>Soboliphymatidae</taxon>
        <taxon>Soboliphyme</taxon>
    </lineage>
</organism>
<name>A0A183IN15_9BILA</name>
<evidence type="ECO:0000313" key="2">
    <source>
        <dbReference type="EMBL" id="VDP06012.1"/>
    </source>
</evidence>
<reference evidence="4" key="1">
    <citation type="submission" date="2016-06" db="UniProtKB">
        <authorList>
            <consortium name="WormBaseParasite"/>
        </authorList>
    </citation>
    <scope>IDENTIFICATION</scope>
</reference>